<evidence type="ECO:0000313" key="3">
    <source>
        <dbReference type="Proteomes" id="UP000321080"/>
    </source>
</evidence>
<gene>
    <name evidence="2" type="ORF">FUA22_11435</name>
</gene>
<keyword evidence="1" id="KW-0472">Membrane</keyword>
<proteinExistence type="predicted"/>
<dbReference type="Proteomes" id="UP000321080">
    <property type="component" value="Unassembled WGS sequence"/>
</dbReference>
<keyword evidence="3" id="KW-1185">Reference proteome</keyword>
<evidence type="ECO:0000256" key="1">
    <source>
        <dbReference type="SAM" id="Phobius"/>
    </source>
</evidence>
<reference evidence="2 3" key="1">
    <citation type="submission" date="2019-08" db="EMBL/GenBank/DDBJ databases">
        <title>Seonamhaeicola sediminis sp. nov., isolated from marine sediment.</title>
        <authorList>
            <person name="Cao W.R."/>
        </authorList>
    </citation>
    <scope>NUCLEOTIDE SEQUENCE [LARGE SCALE GENOMIC DNA]</scope>
    <source>
        <strain evidence="2 3">1505</strain>
    </source>
</reference>
<dbReference type="AlphaFoldDB" id="A0A5C7GHY9"/>
<feature type="transmembrane region" description="Helical" evidence="1">
    <location>
        <begin position="27"/>
        <end position="47"/>
    </location>
</feature>
<dbReference type="EMBL" id="VRKQ01000010">
    <property type="protein sequence ID" value="TXG37167.1"/>
    <property type="molecule type" value="Genomic_DNA"/>
</dbReference>
<dbReference type="RefSeq" id="WP_147768431.1">
    <property type="nucleotide sequence ID" value="NZ_VRKQ01000010.1"/>
</dbReference>
<sequence length="355" mass="41189">MSKDSQQSEEVDLGQLFQLIGNAFNRLFSFIGSMLNKLFLAFVWFVFFIKKHFIKFVIAGVLGIGLGIIKEKTSEPVYKSNITVKQNYQTGENLSNSINYYNELVEQGDVNTLSRVLNIDSLNASSILGLEMESVISENQKLERYDEYLKGLDSVLASTIEYKTYLENEKDYNHSMQQITIKSRERNNFKGVFNEIVNNINSNSYFVREQHKDTLELLNRMSSLKQALIKSDSLQSTYKRVLEMRETEEGSSQTSVTIKNADDVNKTREFDLYKNDLELQREIVELERQLEDKKYVLEVISSKQDSGSVDNRMRLLSLDLSPKLFYAIVFELILFFVLIGLTFIKFLERYKDKVL</sequence>
<name>A0A5C7GHY9_9FLAO</name>
<comment type="caution">
    <text evidence="2">The sequence shown here is derived from an EMBL/GenBank/DDBJ whole genome shotgun (WGS) entry which is preliminary data.</text>
</comment>
<feature type="transmembrane region" description="Helical" evidence="1">
    <location>
        <begin position="324"/>
        <end position="347"/>
    </location>
</feature>
<keyword evidence="1" id="KW-1133">Transmembrane helix</keyword>
<accession>A0A5C7GHY9</accession>
<organism evidence="2 3">
    <name type="scientific">Seonamhaeicola maritimus</name>
    <dbReference type="NCBI Taxonomy" id="2591822"/>
    <lineage>
        <taxon>Bacteria</taxon>
        <taxon>Pseudomonadati</taxon>
        <taxon>Bacteroidota</taxon>
        <taxon>Flavobacteriia</taxon>
        <taxon>Flavobacteriales</taxon>
        <taxon>Flavobacteriaceae</taxon>
    </lineage>
</organism>
<protein>
    <submittedName>
        <fullName evidence="2">Uncharacterized protein</fullName>
    </submittedName>
</protein>
<evidence type="ECO:0000313" key="2">
    <source>
        <dbReference type="EMBL" id="TXG37167.1"/>
    </source>
</evidence>
<keyword evidence="1" id="KW-0812">Transmembrane</keyword>
<dbReference type="OrthoDB" id="1452530at2"/>